<keyword evidence="3" id="KW-0238">DNA-binding</keyword>
<dbReference type="Pfam" id="PF00126">
    <property type="entry name" value="HTH_1"/>
    <property type="match status" value="1"/>
</dbReference>
<sequence length="316" mass="34620">MQSATTLSSKIVLQYLHYVLAAAEKRSFRQAAAELGLWESTISRGIRELEDEIGVALFIRHPGGVKLTNAGTRFLNHARQAVGRIEYALKDAGAAGRGEAGMVRIGIFSSLASGFLADLLQAYQADNPFVHLDFVEGGPAEHVAAVQHHRMDVAFLTGEPAAYGCDTARLWDERVFVVVPRDHGLAEREEIGWDDLRDEHFIVSETNPGPEIHDYLVKHLAELGHHPTVEQCGVGRDNLMRLVTLGRGLTLTSEATTGAAFPGVVYRPILGERLPFRAIWSLRNDNPAFRRLLSTARTLSKRMAAGVSQIASTPLP</sequence>
<dbReference type="PRINTS" id="PR00039">
    <property type="entry name" value="HTHLYSR"/>
</dbReference>
<feature type="domain" description="HTH lysR-type" evidence="5">
    <location>
        <begin position="11"/>
        <end position="68"/>
    </location>
</feature>
<evidence type="ECO:0000256" key="1">
    <source>
        <dbReference type="ARBA" id="ARBA00009437"/>
    </source>
</evidence>
<evidence type="ECO:0000256" key="4">
    <source>
        <dbReference type="ARBA" id="ARBA00023163"/>
    </source>
</evidence>
<comment type="caution">
    <text evidence="6">The sequence shown here is derived from an EMBL/GenBank/DDBJ whole genome shotgun (WGS) entry which is preliminary data.</text>
</comment>
<dbReference type="CDD" id="cd08414">
    <property type="entry name" value="PBP2_LTTR_aromatics_like"/>
    <property type="match status" value="1"/>
</dbReference>
<dbReference type="InterPro" id="IPR005119">
    <property type="entry name" value="LysR_subst-bd"/>
</dbReference>
<dbReference type="Proteomes" id="UP001521209">
    <property type="component" value="Unassembled WGS sequence"/>
</dbReference>
<evidence type="ECO:0000313" key="6">
    <source>
        <dbReference type="EMBL" id="MCF3947386.1"/>
    </source>
</evidence>
<evidence type="ECO:0000259" key="5">
    <source>
        <dbReference type="PROSITE" id="PS50931"/>
    </source>
</evidence>
<proteinExistence type="inferred from homology"/>
<keyword evidence="2" id="KW-0805">Transcription regulation</keyword>
<dbReference type="InterPro" id="IPR036388">
    <property type="entry name" value="WH-like_DNA-bd_sf"/>
</dbReference>
<evidence type="ECO:0000256" key="2">
    <source>
        <dbReference type="ARBA" id="ARBA00023015"/>
    </source>
</evidence>
<reference evidence="6 7" key="1">
    <citation type="submission" date="2022-01" db="EMBL/GenBank/DDBJ databases">
        <authorList>
            <person name="Won M."/>
            <person name="Kim S.-J."/>
            <person name="Kwon S.-W."/>
        </authorList>
    </citation>
    <scope>NUCLEOTIDE SEQUENCE [LARGE SCALE GENOMIC DNA]</scope>
    <source>
        <strain evidence="6 7">KCTC 23505</strain>
    </source>
</reference>
<dbReference type="Gene3D" id="3.40.190.10">
    <property type="entry name" value="Periplasmic binding protein-like II"/>
    <property type="match status" value="2"/>
</dbReference>
<dbReference type="EMBL" id="JAKGBZ010000022">
    <property type="protein sequence ID" value="MCF3947386.1"/>
    <property type="molecule type" value="Genomic_DNA"/>
</dbReference>
<accession>A0ABS9DXB7</accession>
<dbReference type="PROSITE" id="PS50931">
    <property type="entry name" value="HTH_LYSR"/>
    <property type="match status" value="1"/>
</dbReference>
<dbReference type="InterPro" id="IPR000847">
    <property type="entry name" value="LysR_HTH_N"/>
</dbReference>
<dbReference type="Gene3D" id="1.10.10.10">
    <property type="entry name" value="Winged helix-like DNA-binding domain superfamily/Winged helix DNA-binding domain"/>
    <property type="match status" value="1"/>
</dbReference>
<dbReference type="InterPro" id="IPR036390">
    <property type="entry name" value="WH_DNA-bd_sf"/>
</dbReference>
<keyword evidence="4" id="KW-0804">Transcription</keyword>
<dbReference type="Pfam" id="PF03466">
    <property type="entry name" value="LysR_substrate"/>
    <property type="match status" value="1"/>
</dbReference>
<dbReference type="PANTHER" id="PTHR30346">
    <property type="entry name" value="TRANSCRIPTIONAL DUAL REGULATOR HCAR-RELATED"/>
    <property type="match status" value="1"/>
</dbReference>
<gene>
    <name evidence="6" type="ORF">L2A60_11930</name>
</gene>
<protein>
    <submittedName>
        <fullName evidence="6">LysR family transcriptional regulator</fullName>
    </submittedName>
</protein>
<dbReference type="SUPFAM" id="SSF53850">
    <property type="entry name" value="Periplasmic binding protein-like II"/>
    <property type="match status" value="1"/>
</dbReference>
<keyword evidence="7" id="KW-1185">Reference proteome</keyword>
<dbReference type="RefSeq" id="WP_235704610.1">
    <property type="nucleotide sequence ID" value="NZ_JAKGBZ010000022.1"/>
</dbReference>
<comment type="similarity">
    <text evidence="1">Belongs to the LysR transcriptional regulatory family.</text>
</comment>
<organism evidence="6 7">
    <name type="scientific">Acidiphilium iwatense</name>
    <dbReference type="NCBI Taxonomy" id="768198"/>
    <lineage>
        <taxon>Bacteria</taxon>
        <taxon>Pseudomonadati</taxon>
        <taxon>Pseudomonadota</taxon>
        <taxon>Alphaproteobacteria</taxon>
        <taxon>Acetobacterales</taxon>
        <taxon>Acidocellaceae</taxon>
        <taxon>Acidiphilium</taxon>
    </lineage>
</organism>
<dbReference type="SUPFAM" id="SSF46785">
    <property type="entry name" value="Winged helix' DNA-binding domain"/>
    <property type="match status" value="1"/>
</dbReference>
<name>A0ABS9DXB7_9PROT</name>
<evidence type="ECO:0000313" key="7">
    <source>
        <dbReference type="Proteomes" id="UP001521209"/>
    </source>
</evidence>
<evidence type="ECO:0000256" key="3">
    <source>
        <dbReference type="ARBA" id="ARBA00023125"/>
    </source>
</evidence>
<dbReference type="PANTHER" id="PTHR30346:SF0">
    <property type="entry name" value="HCA OPERON TRANSCRIPTIONAL ACTIVATOR HCAR"/>
    <property type="match status" value="1"/>
</dbReference>